<feature type="signal peptide" evidence="1">
    <location>
        <begin position="1"/>
        <end position="20"/>
    </location>
</feature>
<organism evidence="2 3">
    <name type="scientific">Aspergillus bertholletiae</name>
    <dbReference type="NCBI Taxonomy" id="1226010"/>
    <lineage>
        <taxon>Eukaryota</taxon>
        <taxon>Fungi</taxon>
        <taxon>Dikarya</taxon>
        <taxon>Ascomycota</taxon>
        <taxon>Pezizomycotina</taxon>
        <taxon>Eurotiomycetes</taxon>
        <taxon>Eurotiomycetidae</taxon>
        <taxon>Eurotiales</taxon>
        <taxon>Aspergillaceae</taxon>
        <taxon>Aspergillus</taxon>
        <taxon>Aspergillus subgen. Circumdati</taxon>
    </lineage>
</organism>
<evidence type="ECO:0000256" key="1">
    <source>
        <dbReference type="SAM" id="SignalP"/>
    </source>
</evidence>
<accession>A0A5N7B4L0</accession>
<evidence type="ECO:0000313" key="3">
    <source>
        <dbReference type="Proteomes" id="UP000326198"/>
    </source>
</evidence>
<protein>
    <recommendedName>
        <fullName evidence="4">Secreted protein</fullName>
    </recommendedName>
</protein>
<proteinExistence type="predicted"/>
<evidence type="ECO:0000313" key="2">
    <source>
        <dbReference type="EMBL" id="KAE8376309.1"/>
    </source>
</evidence>
<name>A0A5N7B4L0_9EURO</name>
<gene>
    <name evidence="2" type="ORF">BDV26DRAFT_265873</name>
</gene>
<reference evidence="2 3" key="1">
    <citation type="submission" date="2019-04" db="EMBL/GenBank/DDBJ databases">
        <title>Friends and foes A comparative genomics studyof 23 Aspergillus species from section Flavi.</title>
        <authorList>
            <consortium name="DOE Joint Genome Institute"/>
            <person name="Kjaerbolling I."/>
            <person name="Vesth T."/>
            <person name="Frisvad J.C."/>
            <person name="Nybo J.L."/>
            <person name="Theobald S."/>
            <person name="Kildgaard S."/>
            <person name="Isbrandt T."/>
            <person name="Kuo A."/>
            <person name="Sato A."/>
            <person name="Lyhne E.K."/>
            <person name="Kogle M.E."/>
            <person name="Wiebenga A."/>
            <person name="Kun R.S."/>
            <person name="Lubbers R.J."/>
            <person name="Makela M.R."/>
            <person name="Barry K."/>
            <person name="Chovatia M."/>
            <person name="Clum A."/>
            <person name="Daum C."/>
            <person name="Haridas S."/>
            <person name="He G."/>
            <person name="LaButti K."/>
            <person name="Lipzen A."/>
            <person name="Mondo S."/>
            <person name="Riley R."/>
            <person name="Salamov A."/>
            <person name="Simmons B.A."/>
            <person name="Magnuson J.K."/>
            <person name="Henrissat B."/>
            <person name="Mortensen U.H."/>
            <person name="Larsen T.O."/>
            <person name="Devries R.P."/>
            <person name="Grigoriev I.V."/>
            <person name="Machida M."/>
            <person name="Baker S.E."/>
            <person name="Andersen M.R."/>
        </authorList>
    </citation>
    <scope>NUCLEOTIDE SEQUENCE [LARGE SCALE GENOMIC DNA]</scope>
    <source>
        <strain evidence="2 3">IBT 29228</strain>
    </source>
</reference>
<dbReference type="EMBL" id="ML736243">
    <property type="protein sequence ID" value="KAE8376309.1"/>
    <property type="molecule type" value="Genomic_DNA"/>
</dbReference>
<dbReference type="AlphaFoldDB" id="A0A5N7B4L0"/>
<sequence length="84" mass="10015">MTRLPLLEVVVVFLLSCGSPFRRQDNFIDGRILWRKGRSKSQTTEYSFGHITLLGMREILLIQIEVIEKRPQKEYGCFYFFWVL</sequence>
<dbReference type="Proteomes" id="UP000326198">
    <property type="component" value="Unassembled WGS sequence"/>
</dbReference>
<evidence type="ECO:0008006" key="4">
    <source>
        <dbReference type="Google" id="ProtNLM"/>
    </source>
</evidence>
<feature type="chain" id="PRO_5025024634" description="Secreted protein" evidence="1">
    <location>
        <begin position="21"/>
        <end position="84"/>
    </location>
</feature>
<keyword evidence="3" id="KW-1185">Reference proteome</keyword>
<keyword evidence="1" id="KW-0732">Signal</keyword>